<sequence length="43" mass="4604">MFLLIQGLKCTFPLPTSPKGAATTDQHFSMLCNNSFGCHTTSG</sequence>
<reference evidence="1" key="1">
    <citation type="submission" date="2014-11" db="EMBL/GenBank/DDBJ databases">
        <authorList>
            <person name="Amaro Gonzalez C."/>
        </authorList>
    </citation>
    <scope>NUCLEOTIDE SEQUENCE</scope>
</reference>
<dbReference type="AlphaFoldDB" id="A0A0E9XRS2"/>
<accession>A0A0E9XRS2</accession>
<protein>
    <submittedName>
        <fullName evidence="1">Uncharacterized protein</fullName>
    </submittedName>
</protein>
<dbReference type="EMBL" id="GBXM01003140">
    <property type="protein sequence ID" value="JAI05438.1"/>
    <property type="molecule type" value="Transcribed_RNA"/>
</dbReference>
<reference evidence="1" key="2">
    <citation type="journal article" date="2015" name="Fish Shellfish Immunol.">
        <title>Early steps in the European eel (Anguilla anguilla)-Vibrio vulnificus interaction in the gills: Role of the RtxA13 toxin.</title>
        <authorList>
            <person name="Callol A."/>
            <person name="Pajuelo D."/>
            <person name="Ebbesson L."/>
            <person name="Teles M."/>
            <person name="MacKenzie S."/>
            <person name="Amaro C."/>
        </authorList>
    </citation>
    <scope>NUCLEOTIDE SEQUENCE</scope>
</reference>
<name>A0A0E9XRS2_ANGAN</name>
<organism evidence="1">
    <name type="scientific">Anguilla anguilla</name>
    <name type="common">European freshwater eel</name>
    <name type="synonym">Muraena anguilla</name>
    <dbReference type="NCBI Taxonomy" id="7936"/>
    <lineage>
        <taxon>Eukaryota</taxon>
        <taxon>Metazoa</taxon>
        <taxon>Chordata</taxon>
        <taxon>Craniata</taxon>
        <taxon>Vertebrata</taxon>
        <taxon>Euteleostomi</taxon>
        <taxon>Actinopterygii</taxon>
        <taxon>Neopterygii</taxon>
        <taxon>Teleostei</taxon>
        <taxon>Anguilliformes</taxon>
        <taxon>Anguillidae</taxon>
        <taxon>Anguilla</taxon>
    </lineage>
</organism>
<proteinExistence type="predicted"/>
<evidence type="ECO:0000313" key="1">
    <source>
        <dbReference type="EMBL" id="JAI05438.1"/>
    </source>
</evidence>